<sequence length="60" mass="6732">MKETITMSSVTSMAKLAQRYEEMVISSDSTSSKQLFVEERVPSLVEDRLLNRAGGVPRQL</sequence>
<dbReference type="Proteomes" id="UP001180020">
    <property type="component" value="Unassembled WGS sequence"/>
</dbReference>
<gene>
    <name evidence="1" type="ORF">QJS10_CPA01g00625</name>
</gene>
<reference evidence="1" key="2">
    <citation type="submission" date="2023-06" db="EMBL/GenBank/DDBJ databases">
        <authorList>
            <person name="Ma L."/>
            <person name="Liu K.-W."/>
            <person name="Li Z."/>
            <person name="Hsiao Y.-Y."/>
            <person name="Qi Y."/>
            <person name="Fu T."/>
            <person name="Tang G."/>
            <person name="Zhang D."/>
            <person name="Sun W.-H."/>
            <person name="Liu D.-K."/>
            <person name="Li Y."/>
            <person name="Chen G.-Z."/>
            <person name="Liu X.-D."/>
            <person name="Liao X.-Y."/>
            <person name="Jiang Y.-T."/>
            <person name="Yu X."/>
            <person name="Hao Y."/>
            <person name="Huang J."/>
            <person name="Zhao X.-W."/>
            <person name="Ke S."/>
            <person name="Chen Y.-Y."/>
            <person name="Wu W.-L."/>
            <person name="Hsu J.-L."/>
            <person name="Lin Y.-F."/>
            <person name="Huang M.-D."/>
            <person name="Li C.-Y."/>
            <person name="Huang L."/>
            <person name="Wang Z.-W."/>
            <person name="Zhao X."/>
            <person name="Zhong W.-Y."/>
            <person name="Peng D.-H."/>
            <person name="Ahmad S."/>
            <person name="Lan S."/>
            <person name="Zhang J.-S."/>
            <person name="Tsai W.-C."/>
            <person name="Van De Peer Y."/>
            <person name="Liu Z.-J."/>
        </authorList>
    </citation>
    <scope>NUCLEOTIDE SEQUENCE</scope>
    <source>
        <strain evidence="1">CP</strain>
        <tissue evidence="1">Leaves</tissue>
    </source>
</reference>
<dbReference type="AlphaFoldDB" id="A0AAV9FIW7"/>
<comment type="caution">
    <text evidence="1">The sequence shown here is derived from an EMBL/GenBank/DDBJ whole genome shotgun (WGS) entry which is preliminary data.</text>
</comment>
<proteinExistence type="predicted"/>
<dbReference type="EMBL" id="JAUJYO010000001">
    <property type="protein sequence ID" value="KAK1324383.1"/>
    <property type="molecule type" value="Genomic_DNA"/>
</dbReference>
<evidence type="ECO:0000313" key="2">
    <source>
        <dbReference type="Proteomes" id="UP001180020"/>
    </source>
</evidence>
<accession>A0AAV9FIW7</accession>
<keyword evidence="2" id="KW-1185">Reference proteome</keyword>
<reference evidence="1" key="1">
    <citation type="journal article" date="2023" name="Nat. Commun.">
        <title>Diploid and tetraploid genomes of Acorus and the evolution of monocots.</title>
        <authorList>
            <person name="Ma L."/>
            <person name="Liu K.W."/>
            <person name="Li Z."/>
            <person name="Hsiao Y.Y."/>
            <person name="Qi Y."/>
            <person name="Fu T."/>
            <person name="Tang G.D."/>
            <person name="Zhang D."/>
            <person name="Sun W.H."/>
            <person name="Liu D.K."/>
            <person name="Li Y."/>
            <person name="Chen G.Z."/>
            <person name="Liu X.D."/>
            <person name="Liao X.Y."/>
            <person name="Jiang Y.T."/>
            <person name="Yu X."/>
            <person name="Hao Y."/>
            <person name="Huang J."/>
            <person name="Zhao X.W."/>
            <person name="Ke S."/>
            <person name="Chen Y.Y."/>
            <person name="Wu W.L."/>
            <person name="Hsu J.L."/>
            <person name="Lin Y.F."/>
            <person name="Huang M.D."/>
            <person name="Li C.Y."/>
            <person name="Huang L."/>
            <person name="Wang Z.W."/>
            <person name="Zhao X."/>
            <person name="Zhong W.Y."/>
            <person name="Peng D.H."/>
            <person name="Ahmad S."/>
            <person name="Lan S."/>
            <person name="Zhang J.S."/>
            <person name="Tsai W.C."/>
            <person name="Van de Peer Y."/>
            <person name="Liu Z.J."/>
        </authorList>
    </citation>
    <scope>NUCLEOTIDE SEQUENCE</scope>
    <source>
        <strain evidence="1">CP</strain>
    </source>
</reference>
<evidence type="ECO:0000313" key="1">
    <source>
        <dbReference type="EMBL" id="KAK1324383.1"/>
    </source>
</evidence>
<protein>
    <submittedName>
        <fullName evidence="1">Uncharacterized protein</fullName>
    </submittedName>
</protein>
<organism evidence="1 2">
    <name type="scientific">Acorus calamus</name>
    <name type="common">Sweet flag</name>
    <dbReference type="NCBI Taxonomy" id="4465"/>
    <lineage>
        <taxon>Eukaryota</taxon>
        <taxon>Viridiplantae</taxon>
        <taxon>Streptophyta</taxon>
        <taxon>Embryophyta</taxon>
        <taxon>Tracheophyta</taxon>
        <taxon>Spermatophyta</taxon>
        <taxon>Magnoliopsida</taxon>
        <taxon>Liliopsida</taxon>
        <taxon>Acoraceae</taxon>
        <taxon>Acorus</taxon>
    </lineage>
</organism>
<name>A0AAV9FIW7_ACOCL</name>